<comment type="caution">
    <text evidence="3">The sequence shown here is derived from an EMBL/GenBank/DDBJ whole genome shotgun (WGS) entry which is preliminary data.</text>
</comment>
<dbReference type="InterPro" id="IPR008962">
    <property type="entry name" value="PapD-like_sf"/>
</dbReference>
<reference evidence="3" key="1">
    <citation type="journal article" date="2018" name="Genome Biol.">
        <title>SKESA: strategic k-mer extension for scrupulous assemblies.</title>
        <authorList>
            <person name="Souvorov A."/>
            <person name="Agarwala R."/>
            <person name="Lipman D.J."/>
        </authorList>
    </citation>
    <scope>NUCLEOTIDE SEQUENCE</scope>
    <source>
        <strain evidence="3">MA.CK_00/00002125</strain>
    </source>
</reference>
<dbReference type="GO" id="GO:0030288">
    <property type="term" value="C:outer membrane-bounded periplasmic space"/>
    <property type="evidence" value="ECO:0007669"/>
    <property type="project" value="InterPro"/>
</dbReference>
<dbReference type="SUPFAM" id="SSF49354">
    <property type="entry name" value="PapD-like"/>
    <property type="match status" value="1"/>
</dbReference>
<organism evidence="3">
    <name type="scientific">Salmonella enterica</name>
    <name type="common">Salmonella choleraesuis</name>
    <dbReference type="NCBI Taxonomy" id="28901"/>
    <lineage>
        <taxon>Bacteria</taxon>
        <taxon>Pseudomonadati</taxon>
        <taxon>Pseudomonadota</taxon>
        <taxon>Gammaproteobacteria</taxon>
        <taxon>Enterobacterales</taxon>
        <taxon>Enterobacteriaceae</taxon>
        <taxon>Salmonella</taxon>
    </lineage>
</organism>
<evidence type="ECO:0000256" key="1">
    <source>
        <dbReference type="SAM" id="SignalP"/>
    </source>
</evidence>
<keyword evidence="1" id="KW-0732">Signal</keyword>
<accession>A0A756I652</accession>
<dbReference type="GO" id="GO:0071555">
    <property type="term" value="P:cell wall organization"/>
    <property type="evidence" value="ECO:0007669"/>
    <property type="project" value="InterPro"/>
</dbReference>
<sequence length="66" mass="6917">MNKLRIACIMSGVFISGISCMAVAGEIGVSLGATRVIYPSDSKGVTLSVDNKAENPFLIKSVVLDE</sequence>
<dbReference type="InterPro" id="IPR016147">
    <property type="entry name" value="Pili_assmbl_chaperone_N"/>
</dbReference>
<name>A0A756I652_SALER</name>
<protein>
    <submittedName>
        <fullName evidence="3">Molecular chaperone</fullName>
    </submittedName>
</protein>
<feature type="chain" id="PRO_5027558619" evidence="1">
    <location>
        <begin position="25"/>
        <end position="66"/>
    </location>
</feature>
<dbReference type="Gene3D" id="2.60.40.10">
    <property type="entry name" value="Immunoglobulins"/>
    <property type="match status" value="1"/>
</dbReference>
<dbReference type="AlphaFoldDB" id="A0A756I652"/>
<dbReference type="PROSITE" id="PS51257">
    <property type="entry name" value="PROKAR_LIPOPROTEIN"/>
    <property type="match status" value="1"/>
</dbReference>
<feature type="non-terminal residue" evidence="3">
    <location>
        <position position="66"/>
    </location>
</feature>
<dbReference type="Pfam" id="PF00345">
    <property type="entry name" value="PapD_N"/>
    <property type="match status" value="1"/>
</dbReference>
<evidence type="ECO:0000313" key="3">
    <source>
        <dbReference type="EMBL" id="HAG0017403.1"/>
    </source>
</evidence>
<reference evidence="3" key="2">
    <citation type="submission" date="2020-02" db="EMBL/GenBank/DDBJ databases">
        <authorList>
            <consortium name="NCBI Pathogen Detection Project"/>
        </authorList>
    </citation>
    <scope>NUCLEOTIDE SEQUENCE</scope>
    <source>
        <strain evidence="3">MA.CK_00/00002125</strain>
    </source>
</reference>
<dbReference type="InterPro" id="IPR013783">
    <property type="entry name" value="Ig-like_fold"/>
</dbReference>
<proteinExistence type="predicted"/>
<evidence type="ECO:0000259" key="2">
    <source>
        <dbReference type="Pfam" id="PF00345"/>
    </source>
</evidence>
<gene>
    <name evidence="3" type="ORF">G8O67_004784</name>
</gene>
<feature type="domain" description="Pili assembly chaperone N-terminal" evidence="2">
    <location>
        <begin position="28"/>
        <end position="65"/>
    </location>
</feature>
<dbReference type="EMBL" id="DAAWYJ010000029">
    <property type="protein sequence ID" value="HAG0017403.1"/>
    <property type="molecule type" value="Genomic_DNA"/>
</dbReference>
<feature type="signal peptide" evidence="1">
    <location>
        <begin position="1"/>
        <end position="24"/>
    </location>
</feature>